<evidence type="ECO:0000256" key="7">
    <source>
        <dbReference type="ARBA" id="ARBA00023277"/>
    </source>
</evidence>
<evidence type="ECO:0000313" key="14">
    <source>
        <dbReference type="Proteomes" id="UP001500642"/>
    </source>
</evidence>
<dbReference type="Pfam" id="PF02446">
    <property type="entry name" value="Glyco_hydro_77"/>
    <property type="match status" value="1"/>
</dbReference>
<evidence type="ECO:0000256" key="11">
    <source>
        <dbReference type="SAM" id="MobiDB-lite"/>
    </source>
</evidence>
<dbReference type="EC" id="2.4.1.25" evidence="3 10"/>
<keyword evidence="5 10" id="KW-0328">Glycosyltransferase</keyword>
<comment type="caution">
    <text evidence="13">The sequence shown here is derived from an EMBL/GenBank/DDBJ whole genome shotgun (WGS) entry which is preliminary data.</text>
</comment>
<dbReference type="EMBL" id="BAABGL010000010">
    <property type="protein sequence ID" value="GAA4390190.1"/>
    <property type="molecule type" value="Genomic_DNA"/>
</dbReference>
<comment type="similarity">
    <text evidence="2 10">Belongs to the disproportionating enzyme family.</text>
</comment>
<evidence type="ECO:0000256" key="1">
    <source>
        <dbReference type="ARBA" id="ARBA00000439"/>
    </source>
</evidence>
<comment type="catalytic activity">
    <reaction evidence="1 10">
        <text>Transfers a segment of a (1-&gt;4)-alpha-D-glucan to a new position in an acceptor, which may be glucose or a (1-&gt;4)-alpha-D-glucan.</text>
        <dbReference type="EC" id="2.4.1.25"/>
    </reaction>
</comment>
<organism evidence="13 14">
    <name type="scientific">Brevibacterium pityocampae</name>
    <dbReference type="NCBI Taxonomy" id="506594"/>
    <lineage>
        <taxon>Bacteria</taxon>
        <taxon>Bacillati</taxon>
        <taxon>Actinomycetota</taxon>
        <taxon>Actinomycetes</taxon>
        <taxon>Micrococcales</taxon>
        <taxon>Brevibacteriaceae</taxon>
        <taxon>Brevibacterium</taxon>
    </lineage>
</organism>
<dbReference type="NCBIfam" id="TIGR00217">
    <property type="entry name" value="malQ"/>
    <property type="match status" value="1"/>
</dbReference>
<evidence type="ECO:0000256" key="5">
    <source>
        <dbReference type="ARBA" id="ARBA00022676"/>
    </source>
</evidence>
<evidence type="ECO:0000256" key="4">
    <source>
        <dbReference type="ARBA" id="ARBA00020295"/>
    </source>
</evidence>
<evidence type="ECO:0000313" key="13">
    <source>
        <dbReference type="EMBL" id="GAA4390190.1"/>
    </source>
</evidence>
<dbReference type="RefSeq" id="WP_295688696.1">
    <property type="nucleotide sequence ID" value="NZ_BAABGL010000010.1"/>
</dbReference>
<evidence type="ECO:0000256" key="10">
    <source>
        <dbReference type="RuleBase" id="RU361207"/>
    </source>
</evidence>
<name>A0ABP8JG14_9MICO</name>
<keyword evidence="6 10" id="KW-0808">Transferase</keyword>
<dbReference type="InterPro" id="IPR048458">
    <property type="entry name" value="MalQ_N"/>
</dbReference>
<dbReference type="SUPFAM" id="SSF51445">
    <property type="entry name" value="(Trans)glycosidases"/>
    <property type="match status" value="1"/>
</dbReference>
<keyword evidence="7 10" id="KW-0119">Carbohydrate metabolism</keyword>
<sequence length="815" mass="88167">MAEQSSSSAAPHFVTDMTGPLHRLAQALGVQPEYRSAEGETVQIPDRTLAAVLTALGARCETRAQVEDGLRALDDARFARPLPAFAHQFAGDSARIPFTLPEGERFGLSLMTESGTRVPLTEVGPVTETRTVMTEGAPVLRQVRTVAIPADLPLGEHTITLTSGHRADTMPFIVAPRTVPTVEDVTAAAMAASDSHRRPWGITVQLYSLRSRISWGTGDFGDLRDLMAISAEQGADFVLINPIHAQAPVPPVENSPYLPSSRQAIDPIYIRIEDVPEAAYIDTDQRLAIQSLARRWGKPAITADPIDRDRIIADKIAALELLYKVPVGAARRAKFRRFVERAPQGMRDWAVFNAIYRHASSGGAKAKRAAKSLQKDSARSGKDTVRILATGVAWPQEMTGPRAEAVREFEAEHAGDIEFWMWTQFIAAEQLRRAQRTARELGMRIGLVTDLAVGVSAGGADSWTLDAFLATDATVGAPADFYNQQGQDWSQPPWHPRRLADAGYAPLRDLFRTAFTGAGGIRIDHIMGLFRLWWVPRGNAAKDGAYVSYDSEAILAVLALEAHRAGVLVIGEDLGTVGPGVRERLTELGVLGTSVLWFEQTESGLTDPRDYRSLSLATLNTHDMHPTAGYLNLADIELSEELGLLDADPREVYTGERSNRQDALKTIAEAGDLEPTDTMVGTIDDVWPVTVGLHAYLARTSAQLVGVALADVVGETRAQNKPGTSEEYPNWTLPLTDGTGAPVVLDDLDGGDRLPVIARIMNASAHEVAADRPVAPATMDEERPVGPEPAAVAESGTRPSDAATTAPDTEDDDER</sequence>
<dbReference type="PANTHER" id="PTHR32438">
    <property type="entry name" value="4-ALPHA-GLUCANOTRANSFERASE DPE1, CHLOROPLASTIC/AMYLOPLASTIC"/>
    <property type="match status" value="1"/>
</dbReference>
<evidence type="ECO:0000256" key="3">
    <source>
        <dbReference type="ARBA" id="ARBA00012560"/>
    </source>
</evidence>
<dbReference type="Proteomes" id="UP001500642">
    <property type="component" value="Unassembled WGS sequence"/>
</dbReference>
<evidence type="ECO:0000259" key="12">
    <source>
        <dbReference type="Pfam" id="PF21226"/>
    </source>
</evidence>
<protein>
    <recommendedName>
        <fullName evidence="4 10">4-alpha-glucanotransferase</fullName>
        <ecNumber evidence="3 10">2.4.1.25</ecNumber>
    </recommendedName>
    <alternativeName>
        <fullName evidence="8 10">Amylomaltase</fullName>
    </alternativeName>
    <alternativeName>
        <fullName evidence="9 10">Disproportionating enzyme</fullName>
    </alternativeName>
</protein>
<evidence type="ECO:0000256" key="2">
    <source>
        <dbReference type="ARBA" id="ARBA00005684"/>
    </source>
</evidence>
<reference evidence="14" key="1">
    <citation type="journal article" date="2019" name="Int. J. Syst. Evol. Microbiol.">
        <title>The Global Catalogue of Microorganisms (GCM) 10K type strain sequencing project: providing services to taxonomists for standard genome sequencing and annotation.</title>
        <authorList>
            <consortium name="The Broad Institute Genomics Platform"/>
            <consortium name="The Broad Institute Genome Sequencing Center for Infectious Disease"/>
            <person name="Wu L."/>
            <person name="Ma J."/>
        </authorList>
    </citation>
    <scope>NUCLEOTIDE SEQUENCE [LARGE SCALE GENOMIC DNA]</scope>
    <source>
        <strain evidence="14">JCM 17808</strain>
    </source>
</reference>
<keyword evidence="14" id="KW-1185">Reference proteome</keyword>
<evidence type="ECO:0000256" key="6">
    <source>
        <dbReference type="ARBA" id="ARBA00022679"/>
    </source>
</evidence>
<dbReference type="InterPro" id="IPR003385">
    <property type="entry name" value="Glyco_hydro_77"/>
</dbReference>
<dbReference type="PANTHER" id="PTHR32438:SF5">
    <property type="entry name" value="4-ALPHA-GLUCANOTRANSFERASE DPE1, CHLOROPLASTIC_AMYLOPLASTIC"/>
    <property type="match status" value="1"/>
</dbReference>
<evidence type="ECO:0000256" key="8">
    <source>
        <dbReference type="ARBA" id="ARBA00031423"/>
    </source>
</evidence>
<feature type="region of interest" description="Disordered" evidence="11">
    <location>
        <begin position="769"/>
        <end position="815"/>
    </location>
</feature>
<proteinExistence type="inferred from homology"/>
<dbReference type="Pfam" id="PF21226">
    <property type="entry name" value="MalQ_N"/>
    <property type="match status" value="1"/>
</dbReference>
<evidence type="ECO:0000256" key="9">
    <source>
        <dbReference type="ARBA" id="ARBA00031501"/>
    </source>
</evidence>
<accession>A0ABP8JG14</accession>
<dbReference type="InterPro" id="IPR017853">
    <property type="entry name" value="GH"/>
</dbReference>
<feature type="domain" description="MalQ N-terminal beta-sandwich" evidence="12">
    <location>
        <begin position="82"/>
        <end position="176"/>
    </location>
</feature>
<dbReference type="Gene3D" id="3.20.20.80">
    <property type="entry name" value="Glycosidases"/>
    <property type="match status" value="1"/>
</dbReference>
<gene>
    <name evidence="13" type="primary">malQ</name>
    <name evidence="13" type="ORF">GCM10023167_16480</name>
</gene>